<dbReference type="InterPro" id="IPR012677">
    <property type="entry name" value="Nucleotide-bd_a/b_plait_sf"/>
</dbReference>
<dbReference type="SMART" id="SM00360">
    <property type="entry name" value="RRM"/>
    <property type="match status" value="1"/>
</dbReference>
<protein>
    <submittedName>
        <fullName evidence="3">RNA-binding protein</fullName>
    </submittedName>
</protein>
<comment type="caution">
    <text evidence="3">The sequence shown here is derived from an EMBL/GenBank/DDBJ whole genome shotgun (WGS) entry which is preliminary data.</text>
</comment>
<proteinExistence type="predicted"/>
<feature type="region of interest" description="Disordered" evidence="1">
    <location>
        <begin position="76"/>
        <end position="97"/>
    </location>
</feature>
<dbReference type="InterPro" id="IPR035979">
    <property type="entry name" value="RBD_domain_sf"/>
</dbReference>
<keyword evidence="4" id="KW-1185">Reference proteome</keyword>
<reference evidence="3 4" key="1">
    <citation type="submission" date="2018-01" db="EMBL/GenBank/DDBJ databases">
        <title>Whole genome sequencing of Histamine producing bacteria.</title>
        <authorList>
            <person name="Butler K."/>
        </authorList>
    </citation>
    <scope>NUCLEOTIDE SEQUENCE [LARGE SCALE GENOMIC DNA]</scope>
    <source>
        <strain evidence="3 4">JCM 12947</strain>
    </source>
</reference>
<gene>
    <name evidence="3" type="ORF">C9J12_10100</name>
</gene>
<dbReference type="GO" id="GO:0003723">
    <property type="term" value="F:RNA binding"/>
    <property type="evidence" value="ECO:0007669"/>
    <property type="project" value="InterPro"/>
</dbReference>
<dbReference type="Proteomes" id="UP000240987">
    <property type="component" value="Unassembled WGS sequence"/>
</dbReference>
<dbReference type="OrthoDB" id="9798855at2"/>
<organism evidence="3 4">
    <name type="scientific">Photobacterium frigidiphilum</name>
    <dbReference type="NCBI Taxonomy" id="264736"/>
    <lineage>
        <taxon>Bacteria</taxon>
        <taxon>Pseudomonadati</taxon>
        <taxon>Pseudomonadota</taxon>
        <taxon>Gammaproteobacteria</taxon>
        <taxon>Vibrionales</taxon>
        <taxon>Vibrionaceae</taxon>
        <taxon>Photobacterium</taxon>
    </lineage>
</organism>
<sequence>MKLLIRNLDRITTEAELQAMFETHGKVQSCSLVMDKETGDSKGFAFVEMPKIGEAKAAMQALNGLKVAGNKIRVKKTDVAPGASNSTEDSASDDTNE</sequence>
<dbReference type="Gene3D" id="3.30.70.330">
    <property type="match status" value="1"/>
</dbReference>
<dbReference type="AlphaFoldDB" id="A0A2T3JIP4"/>
<dbReference type="InterPro" id="IPR050441">
    <property type="entry name" value="RBM"/>
</dbReference>
<dbReference type="Pfam" id="PF00076">
    <property type="entry name" value="RRM_1"/>
    <property type="match status" value="1"/>
</dbReference>
<evidence type="ECO:0000259" key="2">
    <source>
        <dbReference type="PROSITE" id="PS50102"/>
    </source>
</evidence>
<dbReference type="RefSeq" id="WP_107242595.1">
    <property type="nucleotide sequence ID" value="NZ_PYMJ01000008.1"/>
</dbReference>
<evidence type="ECO:0000256" key="1">
    <source>
        <dbReference type="SAM" id="MobiDB-lite"/>
    </source>
</evidence>
<evidence type="ECO:0000313" key="3">
    <source>
        <dbReference type="EMBL" id="PSU48846.1"/>
    </source>
</evidence>
<dbReference type="SUPFAM" id="SSF54928">
    <property type="entry name" value="RNA-binding domain, RBD"/>
    <property type="match status" value="1"/>
</dbReference>
<name>A0A2T3JIP4_9GAMM</name>
<accession>A0A2T3JIP4</accession>
<evidence type="ECO:0000313" key="4">
    <source>
        <dbReference type="Proteomes" id="UP000240987"/>
    </source>
</evidence>
<dbReference type="InterPro" id="IPR000504">
    <property type="entry name" value="RRM_dom"/>
</dbReference>
<dbReference type="EMBL" id="PYMJ01000008">
    <property type="protein sequence ID" value="PSU48846.1"/>
    <property type="molecule type" value="Genomic_DNA"/>
</dbReference>
<feature type="domain" description="RRM" evidence="2">
    <location>
        <begin position="1"/>
        <end position="79"/>
    </location>
</feature>
<dbReference type="PANTHER" id="PTHR48034">
    <property type="entry name" value="TRANSFORMER-2 SEX-DETERMINING PROTEIN-RELATED"/>
    <property type="match status" value="1"/>
</dbReference>
<dbReference type="PROSITE" id="PS50102">
    <property type="entry name" value="RRM"/>
    <property type="match status" value="1"/>
</dbReference>